<dbReference type="EMBL" id="HF680312">
    <property type="protein sequence ID" value="CCU72254.1"/>
    <property type="molecule type" value="Genomic_DNA"/>
</dbReference>
<dbReference type="GeneID" id="79176682"/>
<accession>M5E411</accession>
<evidence type="ECO:0000313" key="1">
    <source>
        <dbReference type="EMBL" id="CCU72254.1"/>
    </source>
</evidence>
<dbReference type="PIRSF" id="PIRSF030820">
    <property type="entry name" value="UCP030820"/>
    <property type="match status" value="1"/>
</dbReference>
<evidence type="ECO:0008006" key="3">
    <source>
        <dbReference type="Google" id="ProtNLM"/>
    </source>
</evidence>
<dbReference type="AlphaFoldDB" id="M5E411"/>
<dbReference type="STRING" id="187493.CN03_09135"/>
<dbReference type="RefSeq" id="WP_015486980.1">
    <property type="nucleotide sequence ID" value="NC_020888.1"/>
</dbReference>
<dbReference type="HOGENOM" id="CLU_115811_2_1_6"/>
<name>M5E411_9GAMM</name>
<evidence type="ECO:0000313" key="2">
    <source>
        <dbReference type="Proteomes" id="UP000011866"/>
    </source>
</evidence>
<dbReference type="eggNOG" id="COG3749">
    <property type="taxonomic scope" value="Bacteria"/>
</dbReference>
<dbReference type="Pfam" id="PF06073">
    <property type="entry name" value="DUF934"/>
    <property type="match status" value="1"/>
</dbReference>
<dbReference type="InterPro" id="IPR008318">
    <property type="entry name" value="UCP030820"/>
</dbReference>
<sequence length="149" mass="16587">MAKLLNTQAKLADDATLNTITLTQWQEEKDALLSSGEALHLFLDSGDTADLIGADSKAFASISINFPKFSDGRGYSAARLLRERYGYTGELRAVGDVLIDQLFFMKRCGFDTFALRDDQEVDVALAAFGTFSVCYQNDVADQRPLFRRR</sequence>
<proteinExistence type="predicted"/>
<protein>
    <recommendedName>
        <fullName evidence="3">Oxidoreductase probably involved in sulfite reduction</fullName>
    </recommendedName>
</protein>
<dbReference type="Proteomes" id="UP000011866">
    <property type="component" value="Chromosome"/>
</dbReference>
<gene>
    <name evidence="1" type="ORF">TOL_1834</name>
</gene>
<reference evidence="1 2" key="1">
    <citation type="journal article" date="2013" name="Genome Announc.">
        <title>Genome Sequence of Thalassolituus oleivorans MIL-1 (DSM 14913T).</title>
        <authorList>
            <person name="Golyshin P.N."/>
            <person name="Werner J."/>
            <person name="Chernikova T.N."/>
            <person name="Tran H."/>
            <person name="Ferrer M."/>
            <person name="Yakimov M.M."/>
            <person name="Teeling H."/>
            <person name="Golyshina O.V."/>
        </authorList>
    </citation>
    <scope>NUCLEOTIDE SEQUENCE [LARGE SCALE GENOMIC DNA]</scope>
    <source>
        <strain evidence="1 2">MIL-1</strain>
    </source>
</reference>
<organism evidence="1 2">
    <name type="scientific">Thalassolituus oleivorans MIL-1</name>
    <dbReference type="NCBI Taxonomy" id="1298593"/>
    <lineage>
        <taxon>Bacteria</taxon>
        <taxon>Pseudomonadati</taxon>
        <taxon>Pseudomonadota</taxon>
        <taxon>Gammaproteobacteria</taxon>
        <taxon>Oceanospirillales</taxon>
        <taxon>Oceanospirillaceae</taxon>
        <taxon>Thalassolituus</taxon>
    </lineage>
</organism>
<dbReference type="KEGG" id="tol:TOL_1834"/>
<keyword evidence="2" id="KW-1185">Reference proteome</keyword>
<dbReference type="PATRIC" id="fig|1298593.3.peg.1760"/>